<gene>
    <name evidence="1" type="ORF">SAMN02746066_00615</name>
</gene>
<dbReference type="STRING" id="1120996.SAMN02746066_00615"/>
<accession>A0A1M7FS63</accession>
<evidence type="ECO:0008006" key="3">
    <source>
        <dbReference type="Google" id="ProtNLM"/>
    </source>
</evidence>
<dbReference type="SUPFAM" id="SSF49373">
    <property type="entry name" value="Invasin/intimin cell-adhesion fragments"/>
    <property type="match status" value="1"/>
</dbReference>
<dbReference type="OrthoDB" id="2041243at2"/>
<dbReference type="InterPro" id="IPR008964">
    <property type="entry name" value="Invasin/intimin_cell_adhesion"/>
</dbReference>
<dbReference type="Proteomes" id="UP000184038">
    <property type="component" value="Unassembled WGS sequence"/>
</dbReference>
<name>A0A1M7FS63_9FIRM</name>
<keyword evidence="2" id="KW-1185">Reference proteome</keyword>
<dbReference type="EMBL" id="FRCP01000006">
    <property type="protein sequence ID" value="SHM06816.1"/>
    <property type="molecule type" value="Genomic_DNA"/>
</dbReference>
<reference evidence="1 2" key="1">
    <citation type="submission" date="2016-11" db="EMBL/GenBank/DDBJ databases">
        <authorList>
            <person name="Jaros S."/>
            <person name="Januszkiewicz K."/>
            <person name="Wedrychowicz H."/>
        </authorList>
    </citation>
    <scope>NUCLEOTIDE SEQUENCE [LARGE SCALE GENOMIC DNA]</scope>
    <source>
        <strain evidence="1 2">DSM 15930</strain>
    </source>
</reference>
<sequence length="433" mass="48257">MKRPKIGVMRLLVLTVLCCALMVGNFIIPNQVAEAATKKASISVKELTIPVGKMDSKVYWNKNSWELSNGEELSVKNKIKGATYQFTSSNSKVVKISKAGGYLTGVKAGSATITCTQTYKNKKITVGKCKVTVKNATLISEDAVLPVGSGGFDLADYYSSSDSMFTIAYRNPKATYTVTSDSSNFTINEKKYDASSAKDVTDNDEYKSVLKDYIGKRYFYGYQFKAEKAGTYTITIKETYNKKTKTLGSFKVEVKDASIAEPNVELLVDNYINVFNLLNYTNASSLYYFEIKDYDKTNPENNVLDLIQDESSLYLHGNKTGTGEVIIREGSEQGTVIGTVTVVVAEAPCESITLESEEYTAYVGEYFNIYYDLEPWETTDKVTIESDNSKVLKVEYNQEEQSWEYTPLKAGEAKITIRCGNQSVVTKVIVEEW</sequence>
<organism evidence="1 2">
    <name type="scientific">Anaerosporobacter mobilis DSM 15930</name>
    <dbReference type="NCBI Taxonomy" id="1120996"/>
    <lineage>
        <taxon>Bacteria</taxon>
        <taxon>Bacillati</taxon>
        <taxon>Bacillota</taxon>
        <taxon>Clostridia</taxon>
        <taxon>Lachnospirales</taxon>
        <taxon>Lachnospiraceae</taxon>
        <taxon>Anaerosporobacter</taxon>
    </lineage>
</organism>
<evidence type="ECO:0000313" key="1">
    <source>
        <dbReference type="EMBL" id="SHM06816.1"/>
    </source>
</evidence>
<dbReference type="RefSeq" id="WP_073282695.1">
    <property type="nucleotide sequence ID" value="NZ_FRCP01000006.1"/>
</dbReference>
<dbReference type="AlphaFoldDB" id="A0A1M7FS63"/>
<dbReference type="Gene3D" id="2.60.40.1080">
    <property type="match status" value="2"/>
</dbReference>
<protein>
    <recommendedName>
        <fullName evidence="3">Ig-like domain (Group 2)</fullName>
    </recommendedName>
</protein>
<proteinExistence type="predicted"/>
<evidence type="ECO:0000313" key="2">
    <source>
        <dbReference type="Proteomes" id="UP000184038"/>
    </source>
</evidence>